<dbReference type="CDD" id="cd00483">
    <property type="entry name" value="HPPK"/>
    <property type="match status" value="1"/>
</dbReference>
<comment type="catalytic activity">
    <reaction evidence="1">
        <text>(7,8-dihydropterin-6-yl)methyl diphosphate + 4-aminobenzoate = 7,8-dihydropteroate + diphosphate</text>
        <dbReference type="Rhea" id="RHEA:19949"/>
        <dbReference type="ChEBI" id="CHEBI:17836"/>
        <dbReference type="ChEBI" id="CHEBI:17839"/>
        <dbReference type="ChEBI" id="CHEBI:33019"/>
        <dbReference type="ChEBI" id="CHEBI:72950"/>
        <dbReference type="EC" id="2.5.1.15"/>
    </reaction>
</comment>
<evidence type="ECO:0000256" key="5">
    <source>
        <dbReference type="ARBA" id="ARBA00005051"/>
    </source>
</evidence>
<dbReference type="InterPro" id="IPR006390">
    <property type="entry name" value="DHP_synth_dom"/>
</dbReference>
<evidence type="ECO:0000256" key="12">
    <source>
        <dbReference type="ARBA" id="ARBA00022842"/>
    </source>
</evidence>
<dbReference type="InterPro" id="IPR011005">
    <property type="entry name" value="Dihydropteroate_synth-like_sf"/>
</dbReference>
<dbReference type="PANTHER" id="PTHR20941">
    <property type="entry name" value="FOLATE SYNTHESIS PROTEINS"/>
    <property type="match status" value="1"/>
</dbReference>
<dbReference type="Pfam" id="PF01288">
    <property type="entry name" value="HPPK"/>
    <property type="match status" value="1"/>
</dbReference>
<dbReference type="PROSITE" id="PS50972">
    <property type="entry name" value="PTERIN_BINDING"/>
    <property type="match status" value="1"/>
</dbReference>
<dbReference type="VEuPathDB" id="VectorBase:GAUT039728"/>
<dbReference type="SUPFAM" id="SSF55083">
    <property type="entry name" value="6-hydroxymethyl-7,8-dihydropterin pyrophosphokinase, HPPK"/>
    <property type="match status" value="1"/>
</dbReference>
<name>A0A1A9VKC8_GLOAU</name>
<keyword evidence="7" id="KW-0808">Transferase</keyword>
<comment type="pathway">
    <text evidence="5">Cofactor biosynthesis; tetrahydrofolate biosynthesis; 2-amino-4-hydroxy-6-hydroxymethyl-7,8-dihydropteridine diphosphate from 7,8-dihydroneopterin triphosphate: step 4/4.</text>
</comment>
<dbReference type="GO" id="GO:0046656">
    <property type="term" value="P:folic acid biosynthetic process"/>
    <property type="evidence" value="ECO:0007669"/>
    <property type="project" value="UniProtKB-KW"/>
</dbReference>
<dbReference type="PROSITE" id="PS00794">
    <property type="entry name" value="HPPK"/>
    <property type="match status" value="1"/>
</dbReference>
<evidence type="ECO:0000313" key="17">
    <source>
        <dbReference type="Proteomes" id="UP000078200"/>
    </source>
</evidence>
<comment type="pathway">
    <text evidence="4">Cofactor biosynthesis; tetrahydrofolate biosynthesis; 7,8-dihydrofolate from 2-amino-4-hydroxy-6-hydroxymethyl-7,8-dihydropteridine diphosphate and 4-aminobenzoate: step 1/2.</text>
</comment>
<dbReference type="PROSITE" id="PS00793">
    <property type="entry name" value="DHPS_2"/>
    <property type="match status" value="1"/>
</dbReference>
<comment type="catalytic activity">
    <reaction evidence="2">
        <text>6-hydroxymethyl-7,8-dihydropterin + ATP = (7,8-dihydropterin-6-yl)methyl diphosphate + AMP + H(+)</text>
        <dbReference type="Rhea" id="RHEA:11412"/>
        <dbReference type="ChEBI" id="CHEBI:15378"/>
        <dbReference type="ChEBI" id="CHEBI:30616"/>
        <dbReference type="ChEBI" id="CHEBI:44841"/>
        <dbReference type="ChEBI" id="CHEBI:72950"/>
        <dbReference type="ChEBI" id="CHEBI:456215"/>
        <dbReference type="EC" id="2.7.6.3"/>
    </reaction>
</comment>
<dbReference type="PROSITE" id="PS00792">
    <property type="entry name" value="DHPS_1"/>
    <property type="match status" value="1"/>
</dbReference>
<dbReference type="InterPro" id="IPR045031">
    <property type="entry name" value="DHP_synth-like"/>
</dbReference>
<dbReference type="GO" id="GO:0005524">
    <property type="term" value="F:ATP binding"/>
    <property type="evidence" value="ECO:0007669"/>
    <property type="project" value="UniProtKB-KW"/>
</dbReference>
<keyword evidence="12" id="KW-0460">Magnesium</keyword>
<dbReference type="GO" id="GO:0004156">
    <property type="term" value="F:dihydropteroate synthase activity"/>
    <property type="evidence" value="ECO:0007669"/>
    <property type="project" value="UniProtKB-EC"/>
</dbReference>
<comment type="similarity">
    <text evidence="6">In the C-terminal section; belongs to the DHPS family.</text>
</comment>
<dbReference type="GO" id="GO:0003848">
    <property type="term" value="F:2-amino-4-hydroxy-6-hydroxymethyldihydropteridine diphosphokinase activity"/>
    <property type="evidence" value="ECO:0007669"/>
    <property type="project" value="UniProtKB-EC"/>
</dbReference>
<dbReference type="PANTHER" id="PTHR20941:SF1">
    <property type="entry name" value="FOLIC ACID SYNTHESIS PROTEIN FOL1"/>
    <property type="match status" value="1"/>
</dbReference>
<dbReference type="GO" id="GO:0005829">
    <property type="term" value="C:cytosol"/>
    <property type="evidence" value="ECO:0007669"/>
    <property type="project" value="TreeGrafter"/>
</dbReference>
<evidence type="ECO:0000256" key="7">
    <source>
        <dbReference type="ARBA" id="ARBA00022679"/>
    </source>
</evidence>
<reference evidence="16" key="1">
    <citation type="submission" date="2020-05" db="UniProtKB">
        <authorList>
            <consortium name="EnsemblMetazoa"/>
        </authorList>
    </citation>
    <scope>IDENTIFICATION</scope>
    <source>
        <strain evidence="16">TTRI</strain>
    </source>
</reference>
<accession>A0A1A9VKC8</accession>
<dbReference type="GO" id="GO:0046872">
    <property type="term" value="F:metal ion binding"/>
    <property type="evidence" value="ECO:0007669"/>
    <property type="project" value="UniProtKB-KW"/>
</dbReference>
<keyword evidence="13" id="KW-0289">Folate biosynthesis</keyword>
<evidence type="ECO:0000259" key="15">
    <source>
        <dbReference type="PROSITE" id="PS50972"/>
    </source>
</evidence>
<sequence length="432" mass="48615">MIYISIGSNIGNRFSHLQRAAQLLKERYFKDLKSSIILETKAILPNGAPPEWDKPFLNMIVYGSCSSSPEELLKGLKQIECDIGRLQVYEKWAPRVIDLDILLWDDLTLDTPYLRIPHPELINRPFLLHLMAMLNPMDNTPIINKTFGTVAYDIPNIQDCFLKSFTLSPELVGIVNITLDSFSDGGLYYDADQATKQALQLVSDGASIVDLGAQSTRPGSLMQIPEEEYARLKPVLDNLSDYMKAGDIKVSIDSFWPDVILNVLKHYKITWVNDQKEALDNNTLKAIASNGCSIVIMHSLSIPPHRDNIIPGDTDPIDIINNWAEKSISRLLTLGFDQSSIIIDPGIGFGKSLYQNIWLLRNIEALRSFGCKVLVGHSRKSFISSFSTEPVFNRDLETIALSSALHNKVDFLRVHNVRDHMRFFVAQAALQE</sequence>
<keyword evidence="10" id="KW-0418">Kinase</keyword>
<dbReference type="UniPathway" id="UPA00077">
    <property type="reaction ID" value="UER00155"/>
</dbReference>
<keyword evidence="17" id="KW-1185">Reference proteome</keyword>
<dbReference type="NCBIfam" id="TIGR01496">
    <property type="entry name" value="DHPS"/>
    <property type="match status" value="1"/>
</dbReference>
<keyword evidence="14" id="KW-0511">Multifunctional enzyme</keyword>
<dbReference type="STRING" id="7395.A0A1A9VKC8"/>
<dbReference type="Pfam" id="PF00809">
    <property type="entry name" value="Pterin_bind"/>
    <property type="match status" value="1"/>
</dbReference>
<evidence type="ECO:0000256" key="14">
    <source>
        <dbReference type="ARBA" id="ARBA00023268"/>
    </source>
</evidence>
<dbReference type="GO" id="GO:0016301">
    <property type="term" value="F:kinase activity"/>
    <property type="evidence" value="ECO:0007669"/>
    <property type="project" value="UniProtKB-KW"/>
</dbReference>
<proteinExistence type="inferred from homology"/>
<dbReference type="InterPro" id="IPR035907">
    <property type="entry name" value="Hppk_sf"/>
</dbReference>
<dbReference type="EnsemblMetazoa" id="GAUT039728-RA">
    <property type="protein sequence ID" value="GAUT039728-PA"/>
    <property type="gene ID" value="GAUT039728"/>
</dbReference>
<dbReference type="NCBIfam" id="TIGR01498">
    <property type="entry name" value="folK"/>
    <property type="match status" value="1"/>
</dbReference>
<dbReference type="GO" id="GO:0046654">
    <property type="term" value="P:tetrahydrofolate biosynthetic process"/>
    <property type="evidence" value="ECO:0007669"/>
    <property type="project" value="UniProtKB-UniPathway"/>
</dbReference>
<evidence type="ECO:0000256" key="13">
    <source>
        <dbReference type="ARBA" id="ARBA00022909"/>
    </source>
</evidence>
<evidence type="ECO:0000256" key="10">
    <source>
        <dbReference type="ARBA" id="ARBA00022777"/>
    </source>
</evidence>
<organism evidence="16 17">
    <name type="scientific">Glossina austeni</name>
    <name type="common">Savannah tsetse fly</name>
    <dbReference type="NCBI Taxonomy" id="7395"/>
    <lineage>
        <taxon>Eukaryota</taxon>
        <taxon>Metazoa</taxon>
        <taxon>Ecdysozoa</taxon>
        <taxon>Arthropoda</taxon>
        <taxon>Hexapoda</taxon>
        <taxon>Insecta</taxon>
        <taxon>Pterygota</taxon>
        <taxon>Neoptera</taxon>
        <taxon>Endopterygota</taxon>
        <taxon>Diptera</taxon>
        <taxon>Brachycera</taxon>
        <taxon>Muscomorpha</taxon>
        <taxon>Hippoboscoidea</taxon>
        <taxon>Glossinidae</taxon>
        <taxon>Glossina</taxon>
    </lineage>
</organism>
<evidence type="ECO:0000256" key="1">
    <source>
        <dbReference type="ARBA" id="ARBA00000012"/>
    </source>
</evidence>
<dbReference type="Proteomes" id="UP000078200">
    <property type="component" value="Unassembled WGS sequence"/>
</dbReference>
<feature type="domain" description="Pterin-binding" evidence="15">
    <location>
        <begin position="169"/>
        <end position="425"/>
    </location>
</feature>
<evidence type="ECO:0000256" key="6">
    <source>
        <dbReference type="ARBA" id="ARBA00009951"/>
    </source>
</evidence>
<keyword evidence="8" id="KW-0479">Metal-binding</keyword>
<keyword evidence="9" id="KW-0547">Nucleotide-binding</keyword>
<keyword evidence="11" id="KW-0067">ATP-binding</keyword>
<evidence type="ECO:0000256" key="2">
    <source>
        <dbReference type="ARBA" id="ARBA00000198"/>
    </source>
</evidence>
<dbReference type="SUPFAM" id="SSF51717">
    <property type="entry name" value="Dihydropteroate synthetase-like"/>
    <property type="match status" value="1"/>
</dbReference>
<dbReference type="InterPro" id="IPR000489">
    <property type="entry name" value="Pterin-binding_dom"/>
</dbReference>
<evidence type="ECO:0000256" key="9">
    <source>
        <dbReference type="ARBA" id="ARBA00022741"/>
    </source>
</evidence>
<evidence type="ECO:0000256" key="4">
    <source>
        <dbReference type="ARBA" id="ARBA00004763"/>
    </source>
</evidence>
<evidence type="ECO:0000256" key="3">
    <source>
        <dbReference type="ARBA" id="ARBA00001946"/>
    </source>
</evidence>
<dbReference type="Gene3D" id="3.20.20.20">
    <property type="entry name" value="Dihydropteroate synthase-like"/>
    <property type="match status" value="1"/>
</dbReference>
<dbReference type="InterPro" id="IPR000550">
    <property type="entry name" value="Hppk"/>
</dbReference>
<dbReference type="AlphaFoldDB" id="A0A1A9VKC8"/>
<evidence type="ECO:0000256" key="8">
    <source>
        <dbReference type="ARBA" id="ARBA00022723"/>
    </source>
</evidence>
<comment type="cofactor">
    <cofactor evidence="3">
        <name>Mg(2+)</name>
        <dbReference type="ChEBI" id="CHEBI:18420"/>
    </cofactor>
</comment>
<evidence type="ECO:0000313" key="16">
    <source>
        <dbReference type="EnsemblMetazoa" id="GAUT039728-PA"/>
    </source>
</evidence>
<evidence type="ECO:0000256" key="11">
    <source>
        <dbReference type="ARBA" id="ARBA00022840"/>
    </source>
</evidence>
<protein>
    <recommendedName>
        <fullName evidence="15">Pterin-binding domain-containing protein</fullName>
    </recommendedName>
</protein>
<dbReference type="Gene3D" id="3.30.70.560">
    <property type="entry name" value="7,8-Dihydro-6-hydroxymethylpterin-pyrophosphokinase HPPK"/>
    <property type="match status" value="1"/>
</dbReference>